<sequence length="524" mass="56190">MDPMDMENTQQHQGTTVYPPEHDDARIMSYSEYAESTVHEDVPHLDTRVDMGMRVPFPEMPTEISVTAPGQAFVPEEEGITWLLDHDTVPTSVGGVAGSGLSARNSTRSGGTRFPGVEVAASANDTTIMPNVNSIRRGPKLRHSRLEPSATMATMQGPSGRAPTTGGNSSMAAEVPPLVRRTRIVLLASVVLLQLAIITLVASITVVVTTRSTTDHAQANMSVIACIAVSALLTIVFGLAFGYSAYQYSGMEKKQAARDVWIEMQHRARALPPLPSQGSGLGNLDGKQKERDERATNEAWEKFAKDHEQLRKYVECLEDRILTLRENASTTTRHPVGNQNMDGQRNSSGGGCMRAQDIFPVTPTPAGIVTTNGASHDDSDGSITPKALAKANKTNDISPRLNGCSVKSSTSRRGLLNNSASDPATIGDVGDDSGADDSMNRAGKGSMPYSDTKASILTELCDAVMEPYSPLADNKTSDSGRAARFRGMSANGATLYHLPRGNKTQHDLNLKHTLRSVEMGMQGV</sequence>
<reference evidence="3" key="1">
    <citation type="journal article" date="2023" name="Mol. Phylogenet. Evol.">
        <title>Genome-scale phylogeny and comparative genomics of the fungal order Sordariales.</title>
        <authorList>
            <person name="Hensen N."/>
            <person name="Bonometti L."/>
            <person name="Westerberg I."/>
            <person name="Brannstrom I.O."/>
            <person name="Guillou S."/>
            <person name="Cros-Aarteil S."/>
            <person name="Calhoun S."/>
            <person name="Haridas S."/>
            <person name="Kuo A."/>
            <person name="Mondo S."/>
            <person name="Pangilinan J."/>
            <person name="Riley R."/>
            <person name="LaButti K."/>
            <person name="Andreopoulos B."/>
            <person name="Lipzen A."/>
            <person name="Chen C."/>
            <person name="Yan M."/>
            <person name="Daum C."/>
            <person name="Ng V."/>
            <person name="Clum A."/>
            <person name="Steindorff A."/>
            <person name="Ohm R.A."/>
            <person name="Martin F."/>
            <person name="Silar P."/>
            <person name="Natvig D.O."/>
            <person name="Lalanne C."/>
            <person name="Gautier V."/>
            <person name="Ament-Velasquez S.L."/>
            <person name="Kruys A."/>
            <person name="Hutchinson M.I."/>
            <person name="Powell A.J."/>
            <person name="Barry K."/>
            <person name="Miller A.N."/>
            <person name="Grigoriev I.V."/>
            <person name="Debuchy R."/>
            <person name="Gladieux P."/>
            <person name="Hiltunen Thoren M."/>
            <person name="Johannesson H."/>
        </authorList>
    </citation>
    <scope>NUCLEOTIDE SEQUENCE</scope>
    <source>
        <strain evidence="3">CBS 118394</strain>
    </source>
</reference>
<protein>
    <recommendedName>
        <fullName evidence="5">Transmembrane protein</fullName>
    </recommendedName>
</protein>
<organism evidence="3 4">
    <name type="scientific">Apodospora peruviana</name>
    <dbReference type="NCBI Taxonomy" id="516989"/>
    <lineage>
        <taxon>Eukaryota</taxon>
        <taxon>Fungi</taxon>
        <taxon>Dikarya</taxon>
        <taxon>Ascomycota</taxon>
        <taxon>Pezizomycotina</taxon>
        <taxon>Sordariomycetes</taxon>
        <taxon>Sordariomycetidae</taxon>
        <taxon>Sordariales</taxon>
        <taxon>Lasiosphaeriaceae</taxon>
        <taxon>Apodospora</taxon>
    </lineage>
</organism>
<keyword evidence="2" id="KW-0812">Transmembrane</keyword>
<keyword evidence="2" id="KW-1133">Transmembrane helix</keyword>
<keyword evidence="2" id="KW-0472">Membrane</keyword>
<feature type="region of interest" description="Disordered" evidence="1">
    <location>
        <begin position="272"/>
        <end position="296"/>
    </location>
</feature>
<feature type="region of interest" description="Disordered" evidence="1">
    <location>
        <begin position="149"/>
        <end position="171"/>
    </location>
</feature>
<comment type="caution">
    <text evidence="3">The sequence shown here is derived from an EMBL/GenBank/DDBJ whole genome shotgun (WGS) entry which is preliminary data.</text>
</comment>
<feature type="region of interest" description="Disordered" evidence="1">
    <location>
        <begin position="1"/>
        <end position="22"/>
    </location>
</feature>
<feature type="transmembrane region" description="Helical" evidence="2">
    <location>
        <begin position="184"/>
        <end position="209"/>
    </location>
</feature>
<dbReference type="Proteomes" id="UP001283341">
    <property type="component" value="Unassembled WGS sequence"/>
</dbReference>
<proteinExistence type="predicted"/>
<feature type="compositionally biased region" description="Polar residues" evidence="1">
    <location>
        <begin position="328"/>
        <end position="347"/>
    </location>
</feature>
<feature type="compositionally biased region" description="Basic and acidic residues" evidence="1">
    <location>
        <begin position="286"/>
        <end position="296"/>
    </location>
</feature>
<evidence type="ECO:0008006" key="5">
    <source>
        <dbReference type="Google" id="ProtNLM"/>
    </source>
</evidence>
<gene>
    <name evidence="3" type="ORF">B0H66DRAFT_561780</name>
</gene>
<feature type="compositionally biased region" description="Polar residues" evidence="1">
    <location>
        <begin position="405"/>
        <end position="422"/>
    </location>
</feature>
<evidence type="ECO:0000313" key="4">
    <source>
        <dbReference type="Proteomes" id="UP001283341"/>
    </source>
</evidence>
<evidence type="ECO:0000256" key="1">
    <source>
        <dbReference type="SAM" id="MobiDB-lite"/>
    </source>
</evidence>
<keyword evidence="4" id="KW-1185">Reference proteome</keyword>
<reference evidence="3" key="2">
    <citation type="submission" date="2023-06" db="EMBL/GenBank/DDBJ databases">
        <authorList>
            <consortium name="Lawrence Berkeley National Laboratory"/>
            <person name="Haridas S."/>
            <person name="Hensen N."/>
            <person name="Bonometti L."/>
            <person name="Westerberg I."/>
            <person name="Brannstrom I.O."/>
            <person name="Guillou S."/>
            <person name="Cros-Aarteil S."/>
            <person name="Calhoun S."/>
            <person name="Kuo A."/>
            <person name="Mondo S."/>
            <person name="Pangilinan J."/>
            <person name="Riley R."/>
            <person name="Labutti K."/>
            <person name="Andreopoulos B."/>
            <person name="Lipzen A."/>
            <person name="Chen C."/>
            <person name="Yanf M."/>
            <person name="Daum C."/>
            <person name="Ng V."/>
            <person name="Clum A."/>
            <person name="Steindorff A."/>
            <person name="Ohm R."/>
            <person name="Martin F."/>
            <person name="Silar P."/>
            <person name="Natvig D."/>
            <person name="Lalanne C."/>
            <person name="Gautier V."/>
            <person name="Ament-Velasquez S.L."/>
            <person name="Kruys A."/>
            <person name="Hutchinson M.I."/>
            <person name="Powell A.J."/>
            <person name="Barry K."/>
            <person name="Miller A.N."/>
            <person name="Grigoriev I.V."/>
            <person name="Debuchy R."/>
            <person name="Gladieux P."/>
            <person name="Thoren M.H."/>
            <person name="Johannesson H."/>
        </authorList>
    </citation>
    <scope>NUCLEOTIDE SEQUENCE</scope>
    <source>
        <strain evidence="3">CBS 118394</strain>
    </source>
</reference>
<evidence type="ECO:0000313" key="3">
    <source>
        <dbReference type="EMBL" id="KAK3316635.1"/>
    </source>
</evidence>
<feature type="transmembrane region" description="Helical" evidence="2">
    <location>
        <begin position="221"/>
        <end position="246"/>
    </location>
</feature>
<name>A0AAE0I1A4_9PEZI</name>
<feature type="compositionally biased region" description="Polar residues" evidence="1">
    <location>
        <begin position="7"/>
        <end position="16"/>
    </location>
</feature>
<evidence type="ECO:0000256" key="2">
    <source>
        <dbReference type="SAM" id="Phobius"/>
    </source>
</evidence>
<feature type="region of interest" description="Disordered" evidence="1">
    <location>
        <begin position="328"/>
        <end position="449"/>
    </location>
</feature>
<dbReference type="AlphaFoldDB" id="A0AAE0I1A4"/>
<dbReference type="EMBL" id="JAUEDM010000005">
    <property type="protein sequence ID" value="KAK3316635.1"/>
    <property type="molecule type" value="Genomic_DNA"/>
</dbReference>
<accession>A0AAE0I1A4</accession>